<keyword evidence="3" id="KW-1185">Reference proteome</keyword>
<dbReference type="EMBL" id="CP144748">
    <property type="protein sequence ID" value="WVZ68308.1"/>
    <property type="molecule type" value="Genomic_DNA"/>
</dbReference>
<evidence type="ECO:0000313" key="3">
    <source>
        <dbReference type="Proteomes" id="UP001341281"/>
    </source>
</evidence>
<gene>
    <name evidence="2" type="ORF">U9M48_017266</name>
</gene>
<accession>A0AAQ3WNN8</accession>
<organism evidence="2 3">
    <name type="scientific">Paspalum notatum var. saurae</name>
    <dbReference type="NCBI Taxonomy" id="547442"/>
    <lineage>
        <taxon>Eukaryota</taxon>
        <taxon>Viridiplantae</taxon>
        <taxon>Streptophyta</taxon>
        <taxon>Embryophyta</taxon>
        <taxon>Tracheophyta</taxon>
        <taxon>Spermatophyta</taxon>
        <taxon>Magnoliopsida</taxon>
        <taxon>Liliopsida</taxon>
        <taxon>Poales</taxon>
        <taxon>Poaceae</taxon>
        <taxon>PACMAD clade</taxon>
        <taxon>Panicoideae</taxon>
        <taxon>Andropogonodae</taxon>
        <taxon>Paspaleae</taxon>
        <taxon>Paspalinae</taxon>
        <taxon>Paspalum</taxon>
    </lineage>
</organism>
<sequence>MAHPPSPYHTLARRSSESTKAPTLPSFPADPRSAVAVPLPEYQTPVLESTAPGGSRLASRRRCSPIPLGEELSENSIGIWVAGVAASARRRRPSTSAPPAARPIALSHALKSTKRNLAKRHCHMKKSASHHYRRKLNRALDWWETGQSVLMTRITIPLYVNTYAAYSAKDNSCPAKSPNTMCPAKAPEVEDPSWLVDNNRLRSLAELKEIQVALRDSELQKMILKIDGSSEPEKELEKAMEVQAFHQFTDKILDIVSPKD</sequence>
<feature type="region of interest" description="Disordered" evidence="1">
    <location>
        <begin position="1"/>
        <end position="33"/>
    </location>
</feature>
<name>A0AAQ3WNN8_PASNO</name>
<evidence type="ECO:0000313" key="2">
    <source>
        <dbReference type="EMBL" id="WVZ68308.1"/>
    </source>
</evidence>
<proteinExistence type="predicted"/>
<evidence type="ECO:0000256" key="1">
    <source>
        <dbReference type="SAM" id="MobiDB-lite"/>
    </source>
</evidence>
<dbReference type="AlphaFoldDB" id="A0AAQ3WNN8"/>
<protein>
    <submittedName>
        <fullName evidence="2">Uncharacterized protein</fullName>
    </submittedName>
</protein>
<reference evidence="2 3" key="1">
    <citation type="submission" date="2024-02" db="EMBL/GenBank/DDBJ databases">
        <title>High-quality chromosome-scale genome assembly of Pensacola bahiagrass (Paspalum notatum Flugge var. saurae).</title>
        <authorList>
            <person name="Vega J.M."/>
            <person name="Podio M."/>
            <person name="Orjuela J."/>
            <person name="Siena L.A."/>
            <person name="Pessino S.C."/>
            <person name="Combes M.C."/>
            <person name="Mariac C."/>
            <person name="Albertini E."/>
            <person name="Pupilli F."/>
            <person name="Ortiz J.P.A."/>
            <person name="Leblanc O."/>
        </authorList>
    </citation>
    <scope>NUCLEOTIDE SEQUENCE [LARGE SCALE GENOMIC DNA]</scope>
    <source>
        <strain evidence="2">R1</strain>
        <tissue evidence="2">Leaf</tissue>
    </source>
</reference>
<dbReference type="Proteomes" id="UP001341281">
    <property type="component" value="Chromosome 04"/>
</dbReference>